<dbReference type="PRINTS" id="PR00114">
    <property type="entry name" value="STPHPHTASE"/>
</dbReference>
<dbReference type="GO" id="GO:0097720">
    <property type="term" value="P:calcineurin-mediated signaling"/>
    <property type="evidence" value="ECO:0007669"/>
    <property type="project" value="InterPro"/>
</dbReference>
<dbReference type="InterPro" id="IPR029052">
    <property type="entry name" value="Metallo-depent_PP-like"/>
</dbReference>
<dbReference type="InterPro" id="IPR043360">
    <property type="entry name" value="PP2B"/>
</dbReference>
<dbReference type="EC" id="3.1.3.16" evidence="1"/>
<dbReference type="GO" id="GO:0033192">
    <property type="term" value="F:calmodulin-dependent protein phosphatase activity"/>
    <property type="evidence" value="ECO:0007669"/>
    <property type="project" value="InterPro"/>
</dbReference>
<dbReference type="Pfam" id="PF00149">
    <property type="entry name" value="Metallophos"/>
    <property type="match status" value="1"/>
</dbReference>
<organism evidence="3 4">
    <name type="scientific">Hermetia illucens</name>
    <name type="common">Black soldier fly</name>
    <dbReference type="NCBI Taxonomy" id="343691"/>
    <lineage>
        <taxon>Eukaryota</taxon>
        <taxon>Metazoa</taxon>
        <taxon>Ecdysozoa</taxon>
        <taxon>Arthropoda</taxon>
        <taxon>Hexapoda</taxon>
        <taxon>Insecta</taxon>
        <taxon>Pterygota</taxon>
        <taxon>Neoptera</taxon>
        <taxon>Endopterygota</taxon>
        <taxon>Diptera</taxon>
        <taxon>Brachycera</taxon>
        <taxon>Stratiomyomorpha</taxon>
        <taxon>Stratiomyidae</taxon>
        <taxon>Hermetiinae</taxon>
        <taxon>Hermetia</taxon>
    </lineage>
</organism>
<dbReference type="InParanoid" id="A0A7R8UI30"/>
<dbReference type="EMBL" id="LR899010">
    <property type="protein sequence ID" value="CAD7081100.1"/>
    <property type="molecule type" value="Genomic_DNA"/>
</dbReference>
<gene>
    <name evidence="3" type="ORF">HERILL_LOCUS4224</name>
</gene>
<name>A0A7R8UI30_HERIL</name>
<dbReference type="Proteomes" id="UP000594454">
    <property type="component" value="Chromosome 2"/>
</dbReference>
<comment type="catalytic activity">
    <reaction evidence="1">
        <text>O-phospho-L-threonyl-[protein] + H2O = L-threonyl-[protein] + phosphate</text>
        <dbReference type="Rhea" id="RHEA:47004"/>
        <dbReference type="Rhea" id="RHEA-COMP:11060"/>
        <dbReference type="Rhea" id="RHEA-COMP:11605"/>
        <dbReference type="ChEBI" id="CHEBI:15377"/>
        <dbReference type="ChEBI" id="CHEBI:30013"/>
        <dbReference type="ChEBI" id="CHEBI:43474"/>
        <dbReference type="ChEBI" id="CHEBI:61977"/>
        <dbReference type="EC" id="3.1.3.16"/>
    </reaction>
</comment>
<evidence type="ECO:0000313" key="4">
    <source>
        <dbReference type="Proteomes" id="UP000594454"/>
    </source>
</evidence>
<dbReference type="SUPFAM" id="SSF56300">
    <property type="entry name" value="Metallo-dependent phosphatases"/>
    <property type="match status" value="1"/>
</dbReference>
<dbReference type="OrthoDB" id="5593063at2759"/>
<keyword evidence="1" id="KW-0378">Hydrolase</keyword>
<keyword evidence="4" id="KW-1185">Reference proteome</keyword>
<feature type="domain" description="Serine/threonine specific protein phosphatases" evidence="2">
    <location>
        <begin position="137"/>
        <end position="142"/>
    </location>
</feature>
<sequence length="456" mass="52294">MFRTTDRIVSSIPYPITTRLHIDDIYRNGIIDCNLLINFFYDEGRLDEECAIRILRDAANVLRFEPNLLRVDPPVNICGDVHGQFYDLISIFKGCGKPPDVKYLFLGDYVDRGYFGIEIVLMLFAFKIKFPHSMYLLRGNHESRAMTEIISFMRECEVKYSKNVYDECMLTFDCLPLAAVVGNVFLCVHGGIGPHLKFLHDINRIYRFMEIPDDGTFCDLMWADPWRRYNVDMNIPDFMYNVDRNISFYFSYEACCRFLERNNLLTLIRAHSAVAGGYKAYRVTKKGAPSVLTIFSAPAYVSDSDAAAVLEFDSKKLTAAQFTVSPQPYYLPNFENAISYTLPFVVLKISEIFYAILKYVTSSEVDNEELLIEDRNAYALRSKIQDFGRATSRLARQTANSMNLMKLGSLANVNYSRISDFNNLQAEFGETLSNCADDARSARLLETLNQVGERWI</sequence>
<dbReference type="InterPro" id="IPR004843">
    <property type="entry name" value="Calcineurin-like_PHP"/>
</dbReference>
<dbReference type="Gene3D" id="3.60.21.10">
    <property type="match status" value="1"/>
</dbReference>
<comment type="similarity">
    <text evidence="1">Belongs to the PPP phosphatase family.</text>
</comment>
<protein>
    <recommendedName>
        <fullName evidence="1">Serine/threonine-protein phosphatase</fullName>
        <ecNumber evidence="1">3.1.3.16</ecNumber>
    </recommendedName>
</protein>
<dbReference type="PANTHER" id="PTHR45673">
    <property type="entry name" value="SERINE/THREONINE-PROTEIN PHOSPHATASE 2B CATALYTIC SUBUNIT 1-RELATED"/>
    <property type="match status" value="1"/>
</dbReference>
<dbReference type="InterPro" id="IPR006186">
    <property type="entry name" value="Ser/Thr-sp_prot-phosphatase"/>
</dbReference>
<dbReference type="SMART" id="SM00156">
    <property type="entry name" value="PP2Ac"/>
    <property type="match status" value="1"/>
</dbReference>
<evidence type="ECO:0000256" key="1">
    <source>
        <dbReference type="RuleBase" id="RU004273"/>
    </source>
</evidence>
<accession>A0A7R8UI30</accession>
<evidence type="ECO:0000259" key="2">
    <source>
        <dbReference type="PROSITE" id="PS00125"/>
    </source>
</evidence>
<dbReference type="PROSITE" id="PS00125">
    <property type="entry name" value="SER_THR_PHOSPHATASE"/>
    <property type="match status" value="1"/>
</dbReference>
<reference evidence="3 4" key="1">
    <citation type="submission" date="2020-11" db="EMBL/GenBank/DDBJ databases">
        <authorList>
            <person name="Wallbank WR R."/>
            <person name="Pardo Diaz C."/>
            <person name="Kozak K."/>
            <person name="Martin S."/>
            <person name="Jiggins C."/>
            <person name="Moest M."/>
            <person name="Warren A I."/>
            <person name="Generalovic N T."/>
            <person name="Byers J.R.P. K."/>
            <person name="Montejo-Kovacevich G."/>
            <person name="Yen C E."/>
        </authorList>
    </citation>
    <scope>NUCLEOTIDE SEQUENCE [LARGE SCALE GENOMIC DNA]</scope>
</reference>
<dbReference type="AlphaFoldDB" id="A0A7R8UI30"/>
<evidence type="ECO:0000313" key="3">
    <source>
        <dbReference type="EMBL" id="CAD7081100.1"/>
    </source>
</evidence>
<proteinExistence type="inferred from homology"/>